<feature type="non-terminal residue" evidence="1">
    <location>
        <position position="1"/>
    </location>
</feature>
<proteinExistence type="predicted"/>
<gene>
    <name evidence="1" type="ORF">S01H1_84862</name>
</gene>
<feature type="non-terminal residue" evidence="1">
    <location>
        <position position="116"/>
    </location>
</feature>
<protein>
    <submittedName>
        <fullName evidence="1">Uncharacterized protein</fullName>
    </submittedName>
</protein>
<evidence type="ECO:0000313" key="1">
    <source>
        <dbReference type="EMBL" id="GAG45149.1"/>
    </source>
</evidence>
<accession>X0XPQ7</accession>
<sequence length="116" mass="13196">GIRVHASRMMRYTLHELYQRAWGYPRLGVVYDSIVILTNIVKSAGEAAFRWGTGHPLILTKDILEDDEIAKFKAAIGTPTRRSWHVLPSEWIESWEMKGQAGMMLNLKALSDIALE</sequence>
<comment type="caution">
    <text evidence="1">The sequence shown here is derived from an EMBL/GenBank/DDBJ whole genome shotgun (WGS) entry which is preliminary data.</text>
</comment>
<name>X0XPQ7_9ZZZZ</name>
<organism evidence="1">
    <name type="scientific">marine sediment metagenome</name>
    <dbReference type="NCBI Taxonomy" id="412755"/>
    <lineage>
        <taxon>unclassified sequences</taxon>
        <taxon>metagenomes</taxon>
        <taxon>ecological metagenomes</taxon>
    </lineage>
</organism>
<dbReference type="EMBL" id="BARS01058066">
    <property type="protein sequence ID" value="GAG45149.1"/>
    <property type="molecule type" value="Genomic_DNA"/>
</dbReference>
<dbReference type="AlphaFoldDB" id="X0XPQ7"/>
<reference evidence="1" key="1">
    <citation type="journal article" date="2014" name="Front. Microbiol.">
        <title>High frequency of phylogenetically diverse reductive dehalogenase-homologous genes in deep subseafloor sedimentary metagenomes.</title>
        <authorList>
            <person name="Kawai M."/>
            <person name="Futagami T."/>
            <person name="Toyoda A."/>
            <person name="Takaki Y."/>
            <person name="Nishi S."/>
            <person name="Hori S."/>
            <person name="Arai W."/>
            <person name="Tsubouchi T."/>
            <person name="Morono Y."/>
            <person name="Uchiyama I."/>
            <person name="Ito T."/>
            <person name="Fujiyama A."/>
            <person name="Inagaki F."/>
            <person name="Takami H."/>
        </authorList>
    </citation>
    <scope>NUCLEOTIDE SEQUENCE</scope>
    <source>
        <strain evidence="1">Expedition CK06-06</strain>
    </source>
</reference>